<keyword evidence="10" id="KW-1185">Reference proteome</keyword>
<dbReference type="PROSITE" id="PS50835">
    <property type="entry name" value="IG_LIKE"/>
    <property type="match status" value="3"/>
</dbReference>
<dbReference type="PROSITE" id="PS50923">
    <property type="entry name" value="SUSHI"/>
    <property type="match status" value="1"/>
</dbReference>
<dbReference type="Pfam" id="PF00084">
    <property type="entry name" value="Sushi"/>
    <property type="match status" value="1"/>
</dbReference>
<organism evidence="9 10">
    <name type="scientific">Porites lobata</name>
    <dbReference type="NCBI Taxonomy" id="104759"/>
    <lineage>
        <taxon>Eukaryota</taxon>
        <taxon>Metazoa</taxon>
        <taxon>Cnidaria</taxon>
        <taxon>Anthozoa</taxon>
        <taxon>Hexacorallia</taxon>
        <taxon>Scleractinia</taxon>
        <taxon>Fungiina</taxon>
        <taxon>Poritidae</taxon>
        <taxon>Porites</taxon>
    </lineage>
</organism>
<keyword evidence="1" id="KW-0732">Signal</keyword>
<evidence type="ECO:0000313" key="9">
    <source>
        <dbReference type="EMBL" id="CAH3160380.1"/>
    </source>
</evidence>
<dbReference type="InterPro" id="IPR007110">
    <property type="entry name" value="Ig-like_dom"/>
</dbReference>
<dbReference type="InterPro" id="IPR035976">
    <property type="entry name" value="Sushi/SCR/CCP_sf"/>
</dbReference>
<dbReference type="CDD" id="cd00033">
    <property type="entry name" value="CCP"/>
    <property type="match status" value="1"/>
</dbReference>
<proteinExistence type="predicted"/>
<evidence type="ECO:0000256" key="5">
    <source>
        <dbReference type="SAM" id="MobiDB-lite"/>
    </source>
</evidence>
<dbReference type="InterPro" id="IPR057774">
    <property type="entry name" value="D8C_UMOD/GP2/OIT3-like"/>
</dbReference>
<name>A0ABN8QA32_9CNID</name>
<keyword evidence="6" id="KW-0472">Membrane</keyword>
<accession>A0ABN8QA32</accession>
<dbReference type="InterPro" id="IPR013098">
    <property type="entry name" value="Ig_I-set"/>
</dbReference>
<feature type="region of interest" description="Disordered" evidence="5">
    <location>
        <begin position="65"/>
        <end position="84"/>
    </location>
</feature>
<dbReference type="Gene3D" id="2.10.70.10">
    <property type="entry name" value="Complement Module, domain 1"/>
    <property type="match status" value="1"/>
</dbReference>
<dbReference type="PANTHER" id="PTHR10075:SF100">
    <property type="entry name" value="FASCICLIN-2"/>
    <property type="match status" value="1"/>
</dbReference>
<feature type="domain" description="Ig-like" evidence="7">
    <location>
        <begin position="124"/>
        <end position="209"/>
    </location>
</feature>
<dbReference type="Pfam" id="PF07679">
    <property type="entry name" value="I-set"/>
    <property type="match status" value="2"/>
</dbReference>
<evidence type="ECO:0000256" key="3">
    <source>
        <dbReference type="ARBA" id="ARBA00023319"/>
    </source>
</evidence>
<evidence type="ECO:0000256" key="4">
    <source>
        <dbReference type="PROSITE-ProRule" id="PRU00302"/>
    </source>
</evidence>
<evidence type="ECO:0000259" key="8">
    <source>
        <dbReference type="PROSITE" id="PS50923"/>
    </source>
</evidence>
<dbReference type="CDD" id="cd00096">
    <property type="entry name" value="Ig"/>
    <property type="match status" value="1"/>
</dbReference>
<keyword evidence="4" id="KW-0768">Sushi</keyword>
<feature type="transmembrane region" description="Helical" evidence="6">
    <location>
        <begin position="12"/>
        <end position="34"/>
    </location>
</feature>
<reference evidence="9 10" key="1">
    <citation type="submission" date="2022-05" db="EMBL/GenBank/DDBJ databases">
        <authorList>
            <consortium name="Genoscope - CEA"/>
            <person name="William W."/>
        </authorList>
    </citation>
    <scope>NUCLEOTIDE SEQUENCE [LARGE SCALE GENOMIC DNA]</scope>
</reference>
<keyword evidence="2 4" id="KW-1015">Disulfide bond</keyword>
<feature type="domain" description="Ig-like" evidence="7">
    <location>
        <begin position="306"/>
        <end position="395"/>
    </location>
</feature>
<keyword evidence="6" id="KW-1133">Transmembrane helix</keyword>
<comment type="caution">
    <text evidence="9">The sequence shown here is derived from an EMBL/GenBank/DDBJ whole genome shotgun (WGS) entry which is preliminary data.</text>
</comment>
<dbReference type="Pfam" id="PF23283">
    <property type="entry name" value="D8C_UMOD"/>
    <property type="match status" value="1"/>
</dbReference>
<evidence type="ECO:0000256" key="6">
    <source>
        <dbReference type="SAM" id="Phobius"/>
    </source>
</evidence>
<dbReference type="SMART" id="SM00032">
    <property type="entry name" value="CCP"/>
    <property type="match status" value="1"/>
</dbReference>
<dbReference type="SMART" id="SM00408">
    <property type="entry name" value="IGc2"/>
    <property type="match status" value="3"/>
</dbReference>
<sequence>MASTRSSSNLHTVVSGLHLIFTIASVAFLSFKVYHLECELSLIRGKVSLSEGDIKVTEVTPLSADSNNEELRSERNRRDDQQKLKSYTGDNLKAACVHKLLGDRRVIDDAINGTGRLVCLRAPPRFTKKPPSFIVIKEGGNISFSFSTSGNPAPKITWSMQGKSRESRARFRILDDKFEMDNVRFEDEGLITCHAENMFGVEVSKVNLTVLGAPRFPKSPPVKLYGFLGTETKVECDLFGNPTPEVQWNKSPSSPLPLGRSEVKKDGLYINNTKKEDEGIYTCLATNEYGMVIHGTYLIVKAAEPPVFTVTPPEAVNISGVEEPVRINCSATGSPLPKITWYKYNITLPANIYINDDEVTSELMIGQPKPSLQNTYTCVARNLYNDEVKTTTKIVLRACGDPGKPDNAIIVSQSKNYWTGEYVRYLCNPGYAMVGPAVRRCLVGGKWSGNVPTCTEKPECEPYWTIDDNTRRKGFTASRSSKNDYYLAEGWYRFISGKQMSTSCTYRSGYCDTSFAGWLQGSHPSVKDGVVSRKVCFGYSGGYGGNCCLYSTYIKMRNCGSFYVYKLKPTPNSNCRYCTEY</sequence>
<protein>
    <submittedName>
        <fullName evidence="9">Uncharacterized protein</fullName>
    </submittedName>
</protein>
<dbReference type="Gene3D" id="2.60.40.10">
    <property type="entry name" value="Immunoglobulins"/>
    <property type="match status" value="3"/>
</dbReference>
<evidence type="ECO:0000256" key="2">
    <source>
        <dbReference type="ARBA" id="ARBA00023157"/>
    </source>
</evidence>
<dbReference type="InterPro" id="IPR000436">
    <property type="entry name" value="Sushi_SCR_CCP_dom"/>
</dbReference>
<dbReference type="InterPro" id="IPR003599">
    <property type="entry name" value="Ig_sub"/>
</dbReference>
<keyword evidence="3" id="KW-0393">Immunoglobulin domain</keyword>
<keyword evidence="6" id="KW-0812">Transmembrane</keyword>
<feature type="domain" description="Ig-like" evidence="7">
    <location>
        <begin position="214"/>
        <end position="287"/>
    </location>
</feature>
<evidence type="ECO:0000313" key="10">
    <source>
        <dbReference type="Proteomes" id="UP001159405"/>
    </source>
</evidence>
<feature type="compositionally biased region" description="Basic and acidic residues" evidence="5">
    <location>
        <begin position="69"/>
        <end position="83"/>
    </location>
</feature>
<dbReference type="Proteomes" id="UP001159405">
    <property type="component" value="Unassembled WGS sequence"/>
</dbReference>
<feature type="disulfide bond" evidence="4">
    <location>
        <begin position="427"/>
        <end position="454"/>
    </location>
</feature>
<dbReference type="EMBL" id="CALNXK010000116">
    <property type="protein sequence ID" value="CAH3160380.1"/>
    <property type="molecule type" value="Genomic_DNA"/>
</dbReference>
<dbReference type="Pfam" id="PF13927">
    <property type="entry name" value="Ig_3"/>
    <property type="match status" value="1"/>
</dbReference>
<dbReference type="SMART" id="SM00409">
    <property type="entry name" value="IG"/>
    <property type="match status" value="3"/>
</dbReference>
<dbReference type="SUPFAM" id="SSF57535">
    <property type="entry name" value="Complement control module/SCR domain"/>
    <property type="match status" value="1"/>
</dbReference>
<comment type="caution">
    <text evidence="4">Lacks conserved residue(s) required for the propagation of feature annotation.</text>
</comment>
<dbReference type="SUPFAM" id="SSF48726">
    <property type="entry name" value="Immunoglobulin"/>
    <property type="match status" value="3"/>
</dbReference>
<feature type="domain" description="Sushi" evidence="8">
    <location>
        <begin position="397"/>
        <end position="456"/>
    </location>
</feature>
<dbReference type="InterPro" id="IPR036179">
    <property type="entry name" value="Ig-like_dom_sf"/>
</dbReference>
<dbReference type="InterPro" id="IPR003598">
    <property type="entry name" value="Ig_sub2"/>
</dbReference>
<gene>
    <name evidence="9" type="ORF">PLOB_00004145</name>
</gene>
<evidence type="ECO:0000259" key="7">
    <source>
        <dbReference type="PROSITE" id="PS50835"/>
    </source>
</evidence>
<evidence type="ECO:0000256" key="1">
    <source>
        <dbReference type="ARBA" id="ARBA00022729"/>
    </source>
</evidence>
<dbReference type="InterPro" id="IPR013783">
    <property type="entry name" value="Ig-like_fold"/>
</dbReference>
<dbReference type="PANTHER" id="PTHR10075">
    <property type="entry name" value="BASIGIN RELATED"/>
    <property type="match status" value="1"/>
</dbReference>